<organism evidence="2 3">
    <name type="scientific">Variibacter gotjawalensis</name>
    <dbReference type="NCBI Taxonomy" id="1333996"/>
    <lineage>
        <taxon>Bacteria</taxon>
        <taxon>Pseudomonadati</taxon>
        <taxon>Pseudomonadota</taxon>
        <taxon>Alphaproteobacteria</taxon>
        <taxon>Hyphomicrobiales</taxon>
        <taxon>Nitrobacteraceae</taxon>
        <taxon>Variibacter</taxon>
    </lineage>
</organism>
<dbReference type="Proteomes" id="UP000236884">
    <property type="component" value="Chromosome"/>
</dbReference>
<keyword evidence="1" id="KW-1133">Transmembrane helix</keyword>
<protein>
    <submittedName>
        <fullName evidence="2">Uncharacterized protein</fullName>
    </submittedName>
</protein>
<keyword evidence="1" id="KW-0812">Transmembrane</keyword>
<sequence length="35" mass="3728">MSAISKFGTPVQRLYALIGLVFLIGVLAVLAPLVR</sequence>
<keyword evidence="1" id="KW-0472">Membrane</keyword>
<dbReference type="KEGG" id="vgo:GJW-30_1_00562"/>
<evidence type="ECO:0000256" key="1">
    <source>
        <dbReference type="SAM" id="Phobius"/>
    </source>
</evidence>
<name>A0A0S3PQA9_9BRAD</name>
<dbReference type="EMBL" id="AP014946">
    <property type="protein sequence ID" value="BAT58048.1"/>
    <property type="molecule type" value="Genomic_DNA"/>
</dbReference>
<proteinExistence type="predicted"/>
<keyword evidence="3" id="KW-1185">Reference proteome</keyword>
<reference evidence="2 3" key="1">
    <citation type="submission" date="2015-08" db="EMBL/GenBank/DDBJ databases">
        <title>Investigation of the bacterial diversity of lava forest soil.</title>
        <authorList>
            <person name="Lee J.S."/>
        </authorList>
    </citation>
    <scope>NUCLEOTIDE SEQUENCE [LARGE SCALE GENOMIC DNA]</scope>
    <source>
        <strain evidence="2 3">GJW-30</strain>
    </source>
</reference>
<evidence type="ECO:0000313" key="3">
    <source>
        <dbReference type="Proteomes" id="UP000236884"/>
    </source>
</evidence>
<dbReference type="AlphaFoldDB" id="A0A0S3PQA9"/>
<gene>
    <name evidence="2" type="ORF">GJW-30_1_00562</name>
</gene>
<feature type="transmembrane region" description="Helical" evidence="1">
    <location>
        <begin position="14"/>
        <end position="34"/>
    </location>
</feature>
<evidence type="ECO:0000313" key="2">
    <source>
        <dbReference type="EMBL" id="BAT58048.1"/>
    </source>
</evidence>
<accession>A0A0S3PQA9</accession>